<dbReference type="GO" id="GO:0005886">
    <property type="term" value="C:plasma membrane"/>
    <property type="evidence" value="ECO:0007669"/>
    <property type="project" value="UniProtKB-SubCell"/>
</dbReference>
<evidence type="ECO:0000256" key="3">
    <source>
        <dbReference type="ARBA" id="ARBA00022630"/>
    </source>
</evidence>
<dbReference type="PIRSF" id="PIRSF000208">
    <property type="entry name" value="P450R"/>
    <property type="match status" value="1"/>
</dbReference>
<comment type="function">
    <text evidence="20">This enzyme is required for electron transfer from NADP to cytochrome P450 in microsomes. It can also provide electron transfer to heme oxygenase and cytochrome B5. Involved in ergosterol biosynthesis.</text>
</comment>
<dbReference type="InterPro" id="IPR023173">
    <property type="entry name" value="NADPH_Cyt_P450_Rdtase_alpha"/>
</dbReference>
<keyword evidence="8 20" id="KW-0274">FAD</keyword>
<organism evidence="24 25">
    <name type="scientific">Schizosaccharomyces osmophilus</name>
    <dbReference type="NCBI Taxonomy" id="2545709"/>
    <lineage>
        <taxon>Eukaryota</taxon>
        <taxon>Fungi</taxon>
        <taxon>Dikarya</taxon>
        <taxon>Ascomycota</taxon>
        <taxon>Taphrinomycotina</taxon>
        <taxon>Schizosaccharomycetes</taxon>
        <taxon>Schizosaccharomycetales</taxon>
        <taxon>Schizosaccharomycetaceae</taxon>
        <taxon>Schizosaccharomyces</taxon>
    </lineage>
</organism>
<dbReference type="GO" id="GO:0050660">
    <property type="term" value="F:flavin adenine dinucleotide binding"/>
    <property type="evidence" value="ECO:0007669"/>
    <property type="project" value="UniProtKB-UniRule"/>
</dbReference>
<feature type="binding site" evidence="20">
    <location>
        <position position="678"/>
    </location>
    <ligand>
        <name>FAD</name>
        <dbReference type="ChEBI" id="CHEBI:57692"/>
    </ligand>
</feature>
<reference evidence="24 25" key="1">
    <citation type="journal article" date="2023" name="G3 (Bethesda)">
        <title>A high-quality reference genome for the fission yeast Schizosaccharomyces osmophilus.</title>
        <authorList>
            <person name="Jia G.S."/>
            <person name="Zhang W.C."/>
            <person name="Liang Y."/>
            <person name="Liu X.H."/>
            <person name="Rhind N."/>
            <person name="Pidoux A."/>
            <person name="Brysch-Herzberg M."/>
            <person name="Du L.L."/>
        </authorList>
    </citation>
    <scope>NUCLEOTIDE SEQUENCE [LARGE SCALE GENOMIC DNA]</scope>
    <source>
        <strain evidence="24 25">CBS 15793</strain>
    </source>
</reference>
<dbReference type="EMBL" id="CP115612">
    <property type="protein sequence ID" value="WBW74230.1"/>
    <property type="molecule type" value="Genomic_DNA"/>
</dbReference>
<evidence type="ECO:0000256" key="14">
    <source>
        <dbReference type="ARBA" id="ARBA00023098"/>
    </source>
</evidence>
<keyword evidence="9 20" id="KW-0521">NADP</keyword>
<dbReference type="GO" id="GO:0005741">
    <property type="term" value="C:mitochondrial outer membrane"/>
    <property type="evidence" value="ECO:0007669"/>
    <property type="project" value="UniProtKB-SubCell"/>
</dbReference>
<evidence type="ECO:0000256" key="15">
    <source>
        <dbReference type="ARBA" id="ARBA00023128"/>
    </source>
</evidence>
<evidence type="ECO:0000256" key="16">
    <source>
        <dbReference type="ARBA" id="ARBA00023136"/>
    </source>
</evidence>
<keyword evidence="10 20" id="KW-0752">Steroid biosynthesis</keyword>
<keyword evidence="18 20" id="KW-0753">Steroid metabolism</keyword>
<dbReference type="RefSeq" id="XP_056038473.1">
    <property type="nucleotide sequence ID" value="XM_056181391.1"/>
</dbReference>
<sequence>MKTTDIIVLVVVLIITVGYFAYNFFSSRTKNVEHEAVSSNNGIADKMEEENLNALVLFGSQTGTAEDFAYRFSTEAKSKYKFANSTEDLENLDFTDLDKLNTSKLLIFFLATYGEGEPTDNAENFLELIESEDTIFSSGKGAEDRPLANLRYVIFGLGNHTYEHYNAMAKRVDSALNALGAQCIGPVGLGDDAAGLLEEDYLQWKDEVFPEIAKVYQLQEVHEEYKPMYNVIEKPDIFAESPTVFLGESSRQQLKGIVSQAPNSPANPFHSTPVNSRELFRNDTRNCLHMELDIAGSNMKYQTGDYVSICPMNPSQAVDDLLDILGLKDKRNMVVIVKPFNPMDKLPILSPTTYDSVFRYYFEICGIVSRQLIFLIAPFAPTEEAKKELTKLGSDKDSFKANVADMHLNLAQVLRRVSFGVPYTKVPISLLLENLGHLKPRYYSISSSNLAHPDKVHVTAVVDKKEWVDQNHIFYGLTTNYLLAHCRHQHGEPAPHPNGLQYSLEGPRQRLSGRIPMFIKRSTFHLAPPEVPIIMVGPGTGIAPFRGFVMERAHLAAQGVQVAKTVLFYGCRRSDTDFLYKEEWDTYAKSLKDSFELHTAFSRERDQKVYVQHLLLQQSSLVNELIAAGAWFYICGDAEHMAKDVTSALATILTTVKEDGAKRIKSLRDENRFFEDTW</sequence>
<evidence type="ECO:0000256" key="19">
    <source>
        <dbReference type="ARBA" id="ARBA00049342"/>
    </source>
</evidence>
<feature type="binding site" evidence="20">
    <location>
        <begin position="60"/>
        <end position="65"/>
    </location>
    <ligand>
        <name>FMN</name>
        <dbReference type="ChEBI" id="CHEBI:58210"/>
    </ligand>
</feature>
<keyword evidence="17 20" id="KW-1207">Sterol metabolism</keyword>
<keyword evidence="11 20" id="KW-1133">Transmembrane helix</keyword>
<feature type="binding site" evidence="20">
    <location>
        <position position="644"/>
    </location>
    <ligand>
        <name>NADP(+)</name>
        <dbReference type="ChEBI" id="CHEBI:58349"/>
    </ligand>
</feature>
<comment type="cofactor">
    <cofactor evidence="20">
        <name>FMN</name>
        <dbReference type="ChEBI" id="CHEBI:58210"/>
    </cofactor>
    <text evidence="20">Binds 1 FMN per monomer.</text>
</comment>
<dbReference type="Gene3D" id="3.40.50.360">
    <property type="match status" value="1"/>
</dbReference>
<gene>
    <name evidence="24" type="primary">ccr1</name>
    <name evidence="24" type="ORF">SOMG_02599</name>
</gene>
<dbReference type="Pfam" id="PF00175">
    <property type="entry name" value="NAD_binding_1"/>
    <property type="match status" value="1"/>
</dbReference>
<evidence type="ECO:0000256" key="20">
    <source>
        <dbReference type="HAMAP-Rule" id="MF_03212"/>
    </source>
</evidence>
<keyword evidence="1 20" id="KW-1003">Cell membrane</keyword>
<dbReference type="InterPro" id="IPR017927">
    <property type="entry name" value="FAD-bd_FR_type"/>
</dbReference>
<dbReference type="GO" id="GO:0006696">
    <property type="term" value="P:ergosterol biosynthetic process"/>
    <property type="evidence" value="ECO:0007669"/>
    <property type="project" value="UniProtKB-UniRule"/>
</dbReference>
<dbReference type="Pfam" id="PF00258">
    <property type="entry name" value="Flavodoxin_1"/>
    <property type="match status" value="1"/>
</dbReference>
<evidence type="ECO:0000256" key="11">
    <source>
        <dbReference type="ARBA" id="ARBA00022989"/>
    </source>
</evidence>
<dbReference type="PANTHER" id="PTHR19384">
    <property type="entry name" value="NITRIC OXIDE SYNTHASE-RELATED"/>
    <property type="match status" value="1"/>
</dbReference>
<keyword evidence="25" id="KW-1185">Reference proteome</keyword>
<dbReference type="KEGG" id="som:SOMG_02599"/>
<dbReference type="Gene3D" id="2.40.30.10">
    <property type="entry name" value="Translation factors"/>
    <property type="match status" value="1"/>
</dbReference>
<dbReference type="PROSITE" id="PS51384">
    <property type="entry name" value="FAD_FR"/>
    <property type="match status" value="1"/>
</dbReference>
<dbReference type="FunFam" id="3.40.50.360:FF:000036">
    <property type="entry name" value="NADPH--cytochrome P450 reductase"/>
    <property type="match status" value="1"/>
</dbReference>
<evidence type="ECO:0000256" key="5">
    <source>
        <dbReference type="ARBA" id="ARBA00022692"/>
    </source>
</evidence>
<dbReference type="FunFam" id="3.40.50.80:FF:000001">
    <property type="entry name" value="NADPH--cytochrome P450 reductase 1"/>
    <property type="match status" value="1"/>
</dbReference>
<dbReference type="InterPro" id="IPR001709">
    <property type="entry name" value="Flavoprot_Pyr_Nucl_cyt_Rdtase"/>
</dbReference>
<feature type="binding site" evidence="20">
    <location>
        <begin position="608"/>
        <end position="612"/>
    </location>
    <ligand>
        <name>NADP(+)</name>
        <dbReference type="ChEBI" id="CHEBI:58349"/>
    </ligand>
</feature>
<dbReference type="InterPro" id="IPR003097">
    <property type="entry name" value="CysJ-like_FAD-binding"/>
</dbReference>
<dbReference type="InterPro" id="IPR039261">
    <property type="entry name" value="FNR_nucleotide-bd"/>
</dbReference>
<keyword evidence="13 20" id="KW-0756">Sterol biosynthesis</keyword>
<dbReference type="InterPro" id="IPR001094">
    <property type="entry name" value="Flavdoxin-like"/>
</dbReference>
<evidence type="ECO:0000256" key="9">
    <source>
        <dbReference type="ARBA" id="ARBA00022857"/>
    </source>
</evidence>
<dbReference type="CDD" id="cd06204">
    <property type="entry name" value="CYPOR"/>
    <property type="match status" value="1"/>
</dbReference>
<dbReference type="Proteomes" id="UP001212411">
    <property type="component" value="Chromosome 2"/>
</dbReference>
<evidence type="ECO:0000256" key="18">
    <source>
        <dbReference type="ARBA" id="ARBA00023221"/>
    </source>
</evidence>
<dbReference type="InterPro" id="IPR008254">
    <property type="entry name" value="Flavodoxin/NO_synth"/>
</dbReference>
<keyword evidence="7 20" id="KW-0256">Endoplasmic reticulum</keyword>
<dbReference type="PROSITE" id="PS50902">
    <property type="entry name" value="FLAVODOXIN_LIKE"/>
    <property type="match status" value="1"/>
</dbReference>
<name>A0AAE9WE77_9SCHI</name>
<dbReference type="SUPFAM" id="SSF52218">
    <property type="entry name" value="Flavoproteins"/>
    <property type="match status" value="1"/>
</dbReference>
<comment type="subcellular location">
    <subcellularLocation>
        <location evidence="20">Endoplasmic reticulum membrane</location>
        <topology evidence="20">Single-pass membrane protein</topology>
        <orientation evidence="20">Cytoplasmic side</orientation>
    </subcellularLocation>
    <subcellularLocation>
        <location evidence="20">Mitochondrion outer membrane</location>
        <topology evidence="20">Single-pass membrane protein</topology>
        <orientation evidence="20">Cytoplasmic side</orientation>
    </subcellularLocation>
    <subcellularLocation>
        <location evidence="20">Cell membrane</location>
        <topology evidence="20">Single-pass membrane protein</topology>
        <orientation evidence="20">Cytoplasmic side</orientation>
    </subcellularLocation>
</comment>
<dbReference type="AlphaFoldDB" id="A0AAE9WE77"/>
<feature type="domain" description="Flavodoxin-like" evidence="22">
    <location>
        <begin position="54"/>
        <end position="209"/>
    </location>
</feature>
<keyword evidence="15 20" id="KW-0496">Mitochondrion</keyword>
<comment type="similarity">
    <text evidence="20">Belongs to the NADPH--cytochrome P450 reductase family.</text>
</comment>
<dbReference type="FunFam" id="1.20.990.10:FF:000009">
    <property type="entry name" value="NADPH--cytochrome P450 reductase"/>
    <property type="match status" value="1"/>
</dbReference>
<dbReference type="InterPro" id="IPR017938">
    <property type="entry name" value="Riboflavin_synthase-like_b-brl"/>
</dbReference>
<keyword evidence="4 20" id="KW-0288">FMN</keyword>
<evidence type="ECO:0000313" key="24">
    <source>
        <dbReference type="EMBL" id="WBW74230.1"/>
    </source>
</evidence>
<keyword evidence="16 20" id="KW-0472">Membrane</keyword>
<proteinExistence type="inferred from homology"/>
<feature type="binding site" evidence="20">
    <location>
        <begin position="111"/>
        <end position="114"/>
    </location>
    <ligand>
        <name>FMN</name>
        <dbReference type="ChEBI" id="CHEBI:58210"/>
    </ligand>
</feature>
<evidence type="ECO:0000256" key="10">
    <source>
        <dbReference type="ARBA" id="ARBA00022955"/>
    </source>
</evidence>
<dbReference type="GeneID" id="80876080"/>
<comment type="cofactor">
    <cofactor evidence="20">
        <name>FAD</name>
        <dbReference type="ChEBI" id="CHEBI:57692"/>
    </cofactor>
    <text evidence="20">Binds 1 FAD per monomer.</text>
</comment>
<dbReference type="GO" id="GO:0003958">
    <property type="term" value="F:NADPH-hemoprotein reductase activity"/>
    <property type="evidence" value="ECO:0007669"/>
    <property type="project" value="UniProtKB-UniRule"/>
</dbReference>
<evidence type="ECO:0000256" key="7">
    <source>
        <dbReference type="ARBA" id="ARBA00022824"/>
    </source>
</evidence>
<dbReference type="Gene3D" id="3.40.50.80">
    <property type="entry name" value="Nucleotide-binding domain of ferredoxin-NADP reductase (FNR) module"/>
    <property type="match status" value="1"/>
</dbReference>
<feature type="binding site" evidence="20">
    <location>
        <begin position="459"/>
        <end position="461"/>
    </location>
    <ligand>
        <name>FAD</name>
        <dbReference type="ChEBI" id="CHEBI:57692"/>
    </ligand>
</feature>
<dbReference type="PRINTS" id="PR00369">
    <property type="entry name" value="FLAVODOXIN"/>
</dbReference>
<evidence type="ECO:0000256" key="8">
    <source>
        <dbReference type="ARBA" id="ARBA00022827"/>
    </source>
</evidence>
<evidence type="ECO:0000256" key="2">
    <source>
        <dbReference type="ARBA" id="ARBA00022516"/>
    </source>
</evidence>
<dbReference type="GO" id="GO:0010181">
    <property type="term" value="F:FMN binding"/>
    <property type="evidence" value="ECO:0007669"/>
    <property type="project" value="UniProtKB-UniRule"/>
</dbReference>
<keyword evidence="3 20" id="KW-0285">Flavoprotein</keyword>
<dbReference type="InterPro" id="IPR029039">
    <property type="entry name" value="Flavoprotein-like_sf"/>
</dbReference>
<keyword evidence="14 20" id="KW-0443">Lipid metabolism</keyword>
<evidence type="ECO:0000256" key="6">
    <source>
        <dbReference type="ARBA" id="ARBA00022787"/>
    </source>
</evidence>
<dbReference type="HAMAP" id="MF_03212">
    <property type="entry name" value="NCPR"/>
    <property type="match status" value="1"/>
</dbReference>
<evidence type="ECO:0000313" key="25">
    <source>
        <dbReference type="Proteomes" id="UP001212411"/>
    </source>
</evidence>
<dbReference type="GO" id="GO:0050661">
    <property type="term" value="F:NADP binding"/>
    <property type="evidence" value="ECO:0007669"/>
    <property type="project" value="UniProtKB-UniRule"/>
</dbReference>
<dbReference type="GO" id="GO:0005829">
    <property type="term" value="C:cytosol"/>
    <property type="evidence" value="ECO:0007669"/>
    <property type="project" value="TreeGrafter"/>
</dbReference>
<protein>
    <recommendedName>
        <fullName evidence="20 21">NADPH--cytochrome P450 reductase</fullName>
        <shortName evidence="20">CPR</shortName>
        <shortName evidence="20">P450R</shortName>
        <ecNumber evidence="20 21">1.6.2.4</ecNumber>
    </recommendedName>
</protein>
<keyword evidence="5 20" id="KW-0812">Transmembrane</keyword>
<dbReference type="SUPFAM" id="SSF52343">
    <property type="entry name" value="Ferredoxin reductase-like, C-terminal NADP-linked domain"/>
    <property type="match status" value="1"/>
</dbReference>
<dbReference type="Gene3D" id="1.20.990.10">
    <property type="entry name" value="NADPH-cytochrome p450 Reductase, Chain A, domain 3"/>
    <property type="match status" value="1"/>
</dbReference>
<evidence type="ECO:0000256" key="13">
    <source>
        <dbReference type="ARBA" id="ARBA00023011"/>
    </source>
</evidence>
<evidence type="ECO:0000256" key="17">
    <source>
        <dbReference type="ARBA" id="ARBA00023166"/>
    </source>
</evidence>
<feature type="binding site" evidence="20">
    <location>
        <begin position="476"/>
        <end position="479"/>
    </location>
    <ligand>
        <name>FAD</name>
        <dbReference type="ChEBI" id="CHEBI:57692"/>
    </ligand>
</feature>
<feature type="binding site" evidence="20">
    <location>
        <begin position="441"/>
        <end position="444"/>
    </location>
    <ligand>
        <name>FAD</name>
        <dbReference type="ChEBI" id="CHEBI:57692"/>
    </ligand>
</feature>
<dbReference type="InterPro" id="IPR023208">
    <property type="entry name" value="P450R"/>
</dbReference>
<keyword evidence="12 20" id="KW-0560">Oxidoreductase</keyword>
<dbReference type="Pfam" id="PF00667">
    <property type="entry name" value="FAD_binding_1"/>
    <property type="match status" value="1"/>
</dbReference>
<dbReference type="PRINTS" id="PR00371">
    <property type="entry name" value="FPNCR"/>
</dbReference>
<feature type="binding site" evidence="20">
    <location>
        <begin position="602"/>
        <end position="603"/>
    </location>
    <ligand>
        <name>NADP(+)</name>
        <dbReference type="ChEBI" id="CHEBI:58349"/>
    </ligand>
</feature>
<evidence type="ECO:0000256" key="21">
    <source>
        <dbReference type="PIRNR" id="PIRNR000208"/>
    </source>
</evidence>
<dbReference type="InterPro" id="IPR001433">
    <property type="entry name" value="OxRdtase_FAD/NAD-bd"/>
</dbReference>
<feature type="binding site" evidence="20">
    <location>
        <begin position="157"/>
        <end position="166"/>
    </location>
    <ligand>
        <name>FMN</name>
        <dbReference type="ChEBI" id="CHEBI:58210"/>
    </ligand>
</feature>
<feature type="domain" description="FAD-binding FR-type" evidence="23">
    <location>
        <begin position="266"/>
        <end position="527"/>
    </location>
</feature>
<evidence type="ECO:0000256" key="1">
    <source>
        <dbReference type="ARBA" id="ARBA00022475"/>
    </source>
</evidence>
<comment type="similarity">
    <text evidence="20 21">In the C-terminal section; belongs to the flavoprotein pyridine nucleotide cytochrome reductase family.</text>
</comment>
<evidence type="ECO:0000259" key="22">
    <source>
        <dbReference type="PROSITE" id="PS50902"/>
    </source>
</evidence>
<keyword evidence="2 20" id="KW-0444">Lipid biosynthesis</keyword>
<dbReference type="GO" id="GO:0005789">
    <property type="term" value="C:endoplasmic reticulum membrane"/>
    <property type="evidence" value="ECO:0007669"/>
    <property type="project" value="UniProtKB-SubCell"/>
</dbReference>
<accession>A0AAE9WE77</accession>
<keyword evidence="6 20" id="KW-1000">Mitochondrion outer membrane</keyword>
<feature type="transmembrane region" description="Helical" evidence="20">
    <location>
        <begin position="6"/>
        <end position="25"/>
    </location>
</feature>
<feature type="binding site" evidence="20">
    <location>
        <position position="285"/>
    </location>
    <ligand>
        <name>NADP(+)</name>
        <dbReference type="ChEBI" id="CHEBI:58349"/>
    </ligand>
</feature>
<feature type="binding site" evidence="20">
    <location>
        <position position="540"/>
    </location>
    <ligand>
        <name>NADP(+)</name>
        <dbReference type="ChEBI" id="CHEBI:58349"/>
    </ligand>
</feature>
<dbReference type="SUPFAM" id="SSF63380">
    <property type="entry name" value="Riboflavin synthase domain-like"/>
    <property type="match status" value="1"/>
</dbReference>
<evidence type="ECO:0000256" key="12">
    <source>
        <dbReference type="ARBA" id="ARBA00023002"/>
    </source>
</evidence>
<comment type="similarity">
    <text evidence="20">In the N-terminal section; belongs to the flavodoxin family.</text>
</comment>
<comment type="catalytic activity">
    <reaction evidence="19 20 21">
        <text>2 oxidized [cytochrome P450] + NADPH = 2 reduced [cytochrome P450] + NADP(+) + H(+)</text>
        <dbReference type="Rhea" id="RHEA:24040"/>
        <dbReference type="Rhea" id="RHEA-COMP:14627"/>
        <dbReference type="Rhea" id="RHEA-COMP:14628"/>
        <dbReference type="ChEBI" id="CHEBI:15378"/>
        <dbReference type="ChEBI" id="CHEBI:55376"/>
        <dbReference type="ChEBI" id="CHEBI:57783"/>
        <dbReference type="ChEBI" id="CHEBI:58349"/>
        <dbReference type="ChEBI" id="CHEBI:60344"/>
        <dbReference type="EC" id="1.6.2.4"/>
    </reaction>
</comment>
<feature type="binding site" evidence="20">
    <location>
        <position position="192"/>
    </location>
    <ligand>
        <name>FMN</name>
        <dbReference type="ChEBI" id="CHEBI:58210"/>
    </ligand>
</feature>
<comment type="caution">
    <text evidence="20">Lacks conserved residue(s) required for the propagation of feature annotation.</text>
</comment>
<evidence type="ECO:0000259" key="23">
    <source>
        <dbReference type="PROSITE" id="PS51384"/>
    </source>
</evidence>
<evidence type="ECO:0000256" key="4">
    <source>
        <dbReference type="ARBA" id="ARBA00022643"/>
    </source>
</evidence>
<dbReference type="PANTHER" id="PTHR19384:SF17">
    <property type="entry name" value="NADPH--CYTOCHROME P450 REDUCTASE"/>
    <property type="match status" value="1"/>
</dbReference>
<dbReference type="EC" id="1.6.2.4" evidence="20 21"/>